<dbReference type="Gene3D" id="1.10.10.10">
    <property type="entry name" value="Winged helix-like DNA-binding domain superfamily/Winged helix DNA-binding domain"/>
    <property type="match status" value="1"/>
</dbReference>
<dbReference type="SUPFAM" id="SSF46785">
    <property type="entry name" value="Winged helix' DNA-binding domain"/>
    <property type="match status" value="1"/>
</dbReference>
<keyword evidence="2" id="KW-1185">Reference proteome</keyword>
<evidence type="ECO:0000313" key="2">
    <source>
        <dbReference type="Proteomes" id="UP000241434"/>
    </source>
</evidence>
<dbReference type="InterPro" id="IPR036390">
    <property type="entry name" value="WH_DNA-bd_sf"/>
</dbReference>
<evidence type="ECO:0008006" key="3">
    <source>
        <dbReference type="Google" id="ProtNLM"/>
    </source>
</evidence>
<protein>
    <recommendedName>
        <fullName evidence="3">DUF4364 domain-containing protein</fullName>
    </recommendedName>
</protein>
<reference evidence="1" key="1">
    <citation type="thesis" date="2015" institute="Rutgers" country="The State University of New Jersey, 14 College Farm Rd., New Brunswick, NJ, USA">
        <title>Ammonia toxicity in bacteria and its implications for treatment of and resource recovery from highly nitrogenous organic wastes.</title>
        <authorList>
            <person name="Luther A.K."/>
        </authorList>
    </citation>
    <scope>NUCLEOTIDE SEQUENCE</scope>
    <source>
        <strain evidence="1">RT-10B</strain>
    </source>
</reference>
<dbReference type="AlphaFoldDB" id="A0A2P7PZ04"/>
<proteinExistence type="predicted"/>
<dbReference type="RefSeq" id="WP_106777434.1">
    <property type="nucleotide sequence ID" value="NZ_JBGGGQ010000003.1"/>
</dbReference>
<comment type="caution">
    <text evidence="1">The sequence shown here is derived from an EMBL/GenBank/DDBJ whole genome shotgun (WGS) entry which is preliminary data.</text>
</comment>
<organism evidence="1 2">
    <name type="scientific">Peptostreptococcus russellii</name>
    <dbReference type="NCBI Taxonomy" id="215200"/>
    <lineage>
        <taxon>Bacteria</taxon>
        <taxon>Bacillati</taxon>
        <taxon>Bacillota</taxon>
        <taxon>Clostridia</taxon>
        <taxon>Peptostreptococcales</taxon>
        <taxon>Peptostreptococcaceae</taxon>
        <taxon>Peptostreptococcus</taxon>
    </lineage>
</organism>
<accession>A0A2P7PZ04</accession>
<dbReference type="Pfam" id="PF14277">
    <property type="entry name" value="DUF4364"/>
    <property type="match status" value="1"/>
</dbReference>
<name>A0A2P7PZ04_9FIRM</name>
<evidence type="ECO:0000313" key="1">
    <source>
        <dbReference type="EMBL" id="PSJ30939.1"/>
    </source>
</evidence>
<gene>
    <name evidence="1" type="ORF">UF10_08780</name>
</gene>
<dbReference type="Proteomes" id="UP000241434">
    <property type="component" value="Unassembled WGS sequence"/>
</dbReference>
<sequence>MFQNSTDDLILEKLVVLYTLNNLEEDVTDSQLTQIILETDVMNYFTLMVLLPKMIESKFIMRYNKNDTTLYAITQSGLEVLIYFQNRIPEFFREKIDEYLRENSDEIFSSVIKRQSSYSVQGDSSYVVTLIVIKGRKNIMTLNLNVDTEIEAKELCRKWNYSYKDRYSMILDILNS</sequence>
<dbReference type="InterPro" id="IPR036388">
    <property type="entry name" value="WH-like_DNA-bd_sf"/>
</dbReference>
<dbReference type="InterPro" id="IPR025374">
    <property type="entry name" value="DUF4364"/>
</dbReference>
<dbReference type="OrthoDB" id="9783597at2"/>
<dbReference type="EMBL" id="JYGE01000007">
    <property type="protein sequence ID" value="PSJ30939.1"/>
    <property type="molecule type" value="Genomic_DNA"/>
</dbReference>